<feature type="region of interest" description="Disordered" evidence="1">
    <location>
        <begin position="45"/>
        <end position="64"/>
    </location>
</feature>
<reference evidence="2" key="1">
    <citation type="submission" date="2023-03" db="EMBL/GenBank/DDBJ databases">
        <title>Massive genome expansion in bonnet fungi (Mycena s.s.) driven by repeated elements and novel gene families across ecological guilds.</title>
        <authorList>
            <consortium name="Lawrence Berkeley National Laboratory"/>
            <person name="Harder C.B."/>
            <person name="Miyauchi S."/>
            <person name="Viragh M."/>
            <person name="Kuo A."/>
            <person name="Thoen E."/>
            <person name="Andreopoulos B."/>
            <person name="Lu D."/>
            <person name="Skrede I."/>
            <person name="Drula E."/>
            <person name="Henrissat B."/>
            <person name="Morin E."/>
            <person name="Kohler A."/>
            <person name="Barry K."/>
            <person name="LaButti K."/>
            <person name="Morin E."/>
            <person name="Salamov A."/>
            <person name="Lipzen A."/>
            <person name="Mereny Z."/>
            <person name="Hegedus B."/>
            <person name="Baldrian P."/>
            <person name="Stursova M."/>
            <person name="Weitz H."/>
            <person name="Taylor A."/>
            <person name="Grigoriev I.V."/>
            <person name="Nagy L.G."/>
            <person name="Martin F."/>
            <person name="Kauserud H."/>
        </authorList>
    </citation>
    <scope>NUCLEOTIDE SEQUENCE</scope>
    <source>
        <strain evidence="2">CBHHK067</strain>
    </source>
</reference>
<feature type="region of interest" description="Disordered" evidence="1">
    <location>
        <begin position="1"/>
        <end position="40"/>
    </location>
</feature>
<protein>
    <submittedName>
        <fullName evidence="2">Uncharacterized protein</fullName>
    </submittedName>
</protein>
<comment type="caution">
    <text evidence="2">The sequence shown here is derived from an EMBL/GenBank/DDBJ whole genome shotgun (WGS) entry which is preliminary data.</text>
</comment>
<evidence type="ECO:0000313" key="3">
    <source>
        <dbReference type="Proteomes" id="UP001221757"/>
    </source>
</evidence>
<feature type="compositionally biased region" description="Polar residues" evidence="1">
    <location>
        <begin position="28"/>
        <end position="40"/>
    </location>
</feature>
<keyword evidence="3" id="KW-1185">Reference proteome</keyword>
<organism evidence="2 3">
    <name type="scientific">Mycena rosella</name>
    <name type="common">Pink bonnet</name>
    <name type="synonym">Agaricus rosellus</name>
    <dbReference type="NCBI Taxonomy" id="1033263"/>
    <lineage>
        <taxon>Eukaryota</taxon>
        <taxon>Fungi</taxon>
        <taxon>Dikarya</taxon>
        <taxon>Basidiomycota</taxon>
        <taxon>Agaricomycotina</taxon>
        <taxon>Agaricomycetes</taxon>
        <taxon>Agaricomycetidae</taxon>
        <taxon>Agaricales</taxon>
        <taxon>Marasmiineae</taxon>
        <taxon>Mycenaceae</taxon>
        <taxon>Mycena</taxon>
    </lineage>
</organism>
<dbReference type="Proteomes" id="UP001221757">
    <property type="component" value="Unassembled WGS sequence"/>
</dbReference>
<gene>
    <name evidence="2" type="ORF">B0H17DRAFT_1151639</name>
</gene>
<sequence>MGQNFESPGSPVAPAKARKLHRNGYEATPQTPSLRPFALNNTSAPRRKAFDITNPTPLDPIPTLDPSEWKELALESHAIPMGANLHSFQVNISNLVVRSWVHLPALEDTVHLQSGDPSRLWYNFQEMQTTTSGKIAVGQAPGHSAL</sequence>
<evidence type="ECO:0000256" key="1">
    <source>
        <dbReference type="SAM" id="MobiDB-lite"/>
    </source>
</evidence>
<accession>A0AAD7FGF0</accession>
<proteinExistence type="predicted"/>
<evidence type="ECO:0000313" key="2">
    <source>
        <dbReference type="EMBL" id="KAJ7622684.1"/>
    </source>
</evidence>
<dbReference type="EMBL" id="JARKIE010000652">
    <property type="protein sequence ID" value="KAJ7622684.1"/>
    <property type="molecule type" value="Genomic_DNA"/>
</dbReference>
<feature type="compositionally biased region" description="Low complexity" evidence="1">
    <location>
        <begin position="51"/>
        <end position="64"/>
    </location>
</feature>
<dbReference type="AlphaFoldDB" id="A0AAD7FGF0"/>
<name>A0AAD7FGF0_MYCRO</name>